<feature type="transmembrane region" description="Helical" evidence="1">
    <location>
        <begin position="94"/>
        <end position="114"/>
    </location>
</feature>
<feature type="transmembrane region" description="Helical" evidence="1">
    <location>
        <begin position="181"/>
        <end position="201"/>
    </location>
</feature>
<keyword evidence="1" id="KW-0472">Membrane</keyword>
<name>A0A917IVD0_9BACT</name>
<accession>A0A917IVD0</accession>
<feature type="transmembrane region" description="Helical" evidence="1">
    <location>
        <begin position="377"/>
        <end position="402"/>
    </location>
</feature>
<keyword evidence="3" id="KW-1185">Reference proteome</keyword>
<protein>
    <submittedName>
        <fullName evidence="2">Uncharacterized protein</fullName>
    </submittedName>
</protein>
<organism evidence="2 3">
    <name type="scientific">Filimonas zeae</name>
    <dbReference type="NCBI Taxonomy" id="1737353"/>
    <lineage>
        <taxon>Bacteria</taxon>
        <taxon>Pseudomonadati</taxon>
        <taxon>Bacteroidota</taxon>
        <taxon>Chitinophagia</taxon>
        <taxon>Chitinophagales</taxon>
        <taxon>Chitinophagaceae</taxon>
        <taxon>Filimonas</taxon>
    </lineage>
</organism>
<proteinExistence type="predicted"/>
<keyword evidence="1" id="KW-1133">Transmembrane helix</keyword>
<feature type="transmembrane region" description="Helical" evidence="1">
    <location>
        <begin position="144"/>
        <end position="161"/>
    </location>
</feature>
<dbReference type="AlphaFoldDB" id="A0A917IVD0"/>
<reference evidence="2" key="1">
    <citation type="journal article" date="2014" name="Int. J. Syst. Evol. Microbiol.">
        <title>Complete genome sequence of Corynebacterium casei LMG S-19264T (=DSM 44701T), isolated from a smear-ripened cheese.</title>
        <authorList>
            <consortium name="US DOE Joint Genome Institute (JGI-PGF)"/>
            <person name="Walter F."/>
            <person name="Albersmeier A."/>
            <person name="Kalinowski J."/>
            <person name="Ruckert C."/>
        </authorList>
    </citation>
    <scope>NUCLEOTIDE SEQUENCE</scope>
    <source>
        <strain evidence="2">CGMCC 1.15290</strain>
    </source>
</reference>
<dbReference type="Proteomes" id="UP000627292">
    <property type="component" value="Unassembled WGS sequence"/>
</dbReference>
<comment type="caution">
    <text evidence="2">The sequence shown here is derived from an EMBL/GenBank/DDBJ whole genome shotgun (WGS) entry which is preliminary data.</text>
</comment>
<feature type="transmembrane region" description="Helical" evidence="1">
    <location>
        <begin position="441"/>
        <end position="459"/>
    </location>
</feature>
<keyword evidence="1" id="KW-0812">Transmembrane</keyword>
<gene>
    <name evidence="2" type="ORF">GCM10011379_19050</name>
</gene>
<evidence type="ECO:0000256" key="1">
    <source>
        <dbReference type="SAM" id="Phobius"/>
    </source>
</evidence>
<sequence length="478" mass="54576">MIIILTLLVLQFIAFKLLYPHPNFMPDSYGYLESARNNEVISTWPTGYSRFLKLLSVFSRNDVVLVFIQYFFLQGCILYFLFGTAHLLELKKGWLYFLAFLFTLNPTALLISNYVASDALFIGGSILWFCLMLQLLMKPERWMVWALVAVLFLLFIVRYNAIYYPVITVGVLLCSRLNRGIRLKGVGLIVLVLGLFVVQNLWEYKKLTGTAQFSPFGGWMLGGNALFMYSRLPRDTATPPKQFARMHALVNHHLDSLDTVKHRPDSMMGIYYIWRGPQRINMDRKYQGDSTASELKRWATMAPFNQAYASWLIKKHPTAYARYFMLPNVGNYFTPPGEFLDVYNQGRDSVQRVARIWFGYSNGYVKNFSKHLKVTGYVAALNTLFNILFLGGLLGFLLLSGFKAPAGSAVLNRCLLLATIVWLGNFLFSVALAPIVFRYQLMAMVLSAFFGCVLMNLLYRMSKDEAANRTAVTHLQPA</sequence>
<dbReference type="EMBL" id="BMIB01000002">
    <property type="protein sequence ID" value="GGH65672.1"/>
    <property type="molecule type" value="Genomic_DNA"/>
</dbReference>
<reference evidence="2" key="2">
    <citation type="submission" date="2020-09" db="EMBL/GenBank/DDBJ databases">
        <authorList>
            <person name="Sun Q."/>
            <person name="Zhou Y."/>
        </authorList>
    </citation>
    <scope>NUCLEOTIDE SEQUENCE</scope>
    <source>
        <strain evidence="2">CGMCC 1.15290</strain>
    </source>
</reference>
<feature type="transmembrane region" description="Helical" evidence="1">
    <location>
        <begin position="414"/>
        <end position="435"/>
    </location>
</feature>
<evidence type="ECO:0000313" key="3">
    <source>
        <dbReference type="Proteomes" id="UP000627292"/>
    </source>
</evidence>
<feature type="transmembrane region" description="Helical" evidence="1">
    <location>
        <begin position="63"/>
        <end position="82"/>
    </location>
</feature>
<evidence type="ECO:0000313" key="2">
    <source>
        <dbReference type="EMBL" id="GGH65672.1"/>
    </source>
</evidence>